<dbReference type="KEGG" id="oho:Oweho_0431"/>
<evidence type="ECO:0000256" key="3">
    <source>
        <dbReference type="ARBA" id="ARBA00023235"/>
    </source>
</evidence>
<evidence type="ECO:0000256" key="2">
    <source>
        <dbReference type="ARBA" id="ARBA00023110"/>
    </source>
</evidence>
<dbReference type="EMBL" id="CP003156">
    <property type="protein sequence ID" value="AEV31449.1"/>
    <property type="molecule type" value="Genomic_DNA"/>
</dbReference>
<sequence>MLRFPLRPKSLFLYAILSFLFLAACSQNNTAADTVIRRESTQIKVENKRKEPKTLTENNAQDFLKQYAAEHKETVVEVSTPKGNIKIQLYKNTPLHRANFLYLTKKKYFDDTWFYRVSEGHVIQAGNTDAVETVRKRKKIGEYKIPAEMVETNYHKYGSVAMARSYFQNPEKLSDPYEFYIVLGKSYTRRELELLAEKHEMTFTDAQLDFYSKNTGSPHLDGQHTVFGEVVAGMDFVEAISKVQVDEGEWPVVNLPIKVKVVK</sequence>
<evidence type="ECO:0000313" key="6">
    <source>
        <dbReference type="EMBL" id="AEV31449.1"/>
    </source>
</evidence>
<dbReference type="RefSeq" id="WP_014200810.1">
    <property type="nucleotide sequence ID" value="NC_016599.1"/>
</dbReference>
<protein>
    <recommendedName>
        <fullName evidence="1">peptidylprolyl isomerase</fullName>
        <ecNumber evidence="1">5.2.1.8</ecNumber>
    </recommendedName>
</protein>
<evidence type="ECO:0000256" key="1">
    <source>
        <dbReference type="ARBA" id="ARBA00013194"/>
    </source>
</evidence>
<dbReference type="HOGENOM" id="CLU_012062_16_0_10"/>
<evidence type="ECO:0000313" key="7">
    <source>
        <dbReference type="Proteomes" id="UP000005631"/>
    </source>
</evidence>
<accession>G8QZ66</accession>
<feature type="domain" description="PPIase cyclophilin-type" evidence="5">
    <location>
        <begin position="79"/>
        <end position="263"/>
    </location>
</feature>
<keyword evidence="2" id="KW-0697">Rotamase</keyword>
<evidence type="ECO:0000256" key="4">
    <source>
        <dbReference type="SAM" id="SignalP"/>
    </source>
</evidence>
<gene>
    <name evidence="6" type="ordered locus">Oweho_0431</name>
</gene>
<feature type="signal peptide" evidence="4">
    <location>
        <begin position="1"/>
        <end position="31"/>
    </location>
</feature>
<organism evidence="6 7">
    <name type="scientific">Owenweeksia hongkongensis (strain DSM 17368 / CIP 108786 / JCM 12287 / NRRL B-23963 / UST20020801)</name>
    <dbReference type="NCBI Taxonomy" id="926562"/>
    <lineage>
        <taxon>Bacteria</taxon>
        <taxon>Pseudomonadati</taxon>
        <taxon>Bacteroidota</taxon>
        <taxon>Flavobacteriia</taxon>
        <taxon>Flavobacteriales</taxon>
        <taxon>Owenweeksiaceae</taxon>
        <taxon>Owenweeksia</taxon>
    </lineage>
</organism>
<keyword evidence="4" id="KW-0732">Signal</keyword>
<dbReference type="Gene3D" id="2.40.100.10">
    <property type="entry name" value="Cyclophilin-like"/>
    <property type="match status" value="1"/>
</dbReference>
<dbReference type="OrthoDB" id="9807797at2"/>
<dbReference type="STRING" id="926562.Oweho_0431"/>
<dbReference type="PROSITE" id="PS50072">
    <property type="entry name" value="CSA_PPIASE_2"/>
    <property type="match status" value="1"/>
</dbReference>
<feature type="chain" id="PRO_5003514068" description="peptidylprolyl isomerase" evidence="4">
    <location>
        <begin position="32"/>
        <end position="263"/>
    </location>
</feature>
<keyword evidence="7" id="KW-1185">Reference proteome</keyword>
<dbReference type="Proteomes" id="UP000005631">
    <property type="component" value="Chromosome"/>
</dbReference>
<dbReference type="InterPro" id="IPR002130">
    <property type="entry name" value="Cyclophilin-type_PPIase_dom"/>
</dbReference>
<name>G8QZ66_OWEHD</name>
<dbReference type="PANTHER" id="PTHR45625">
    <property type="entry name" value="PEPTIDYL-PROLYL CIS-TRANS ISOMERASE-RELATED"/>
    <property type="match status" value="1"/>
</dbReference>
<dbReference type="Pfam" id="PF00160">
    <property type="entry name" value="Pro_isomerase"/>
    <property type="match status" value="1"/>
</dbReference>
<dbReference type="PROSITE" id="PS51257">
    <property type="entry name" value="PROKAR_LIPOPROTEIN"/>
    <property type="match status" value="1"/>
</dbReference>
<dbReference type="PATRIC" id="fig|926562.3.peg.445"/>
<dbReference type="InterPro" id="IPR044666">
    <property type="entry name" value="Cyclophilin_A-like"/>
</dbReference>
<dbReference type="eggNOG" id="COG0652">
    <property type="taxonomic scope" value="Bacteria"/>
</dbReference>
<reference evidence="6 7" key="1">
    <citation type="journal article" date="2012" name="Stand. Genomic Sci.">
        <title>Genome sequence of the orange-pigmented seawater bacterium Owenweeksia hongkongensis type strain (UST20020801(T)).</title>
        <authorList>
            <person name="Riedel T."/>
            <person name="Held B."/>
            <person name="Nolan M."/>
            <person name="Lucas S."/>
            <person name="Lapidus A."/>
            <person name="Tice H."/>
            <person name="Del Rio T.G."/>
            <person name="Cheng J.F."/>
            <person name="Han C."/>
            <person name="Tapia R."/>
            <person name="Goodwin L.A."/>
            <person name="Pitluck S."/>
            <person name="Liolios K."/>
            <person name="Mavromatis K."/>
            <person name="Pagani I."/>
            <person name="Ivanova N."/>
            <person name="Mikhailova N."/>
            <person name="Pati A."/>
            <person name="Chen A."/>
            <person name="Palaniappan K."/>
            <person name="Rohde M."/>
            <person name="Tindall B.J."/>
            <person name="Detter J.C."/>
            <person name="Goker M."/>
            <person name="Woyke T."/>
            <person name="Bristow J."/>
            <person name="Eisen J.A."/>
            <person name="Markowitz V."/>
            <person name="Hugenholtz P."/>
            <person name="Klenk H.P."/>
            <person name="Kyrpides N.C."/>
        </authorList>
    </citation>
    <scope>NUCLEOTIDE SEQUENCE</scope>
    <source>
        <strain evidence="7">DSM 17368 / JCM 12287 / NRRL B-23963</strain>
    </source>
</reference>
<proteinExistence type="predicted"/>
<evidence type="ECO:0000259" key="5">
    <source>
        <dbReference type="PROSITE" id="PS50072"/>
    </source>
</evidence>
<dbReference type="AlphaFoldDB" id="G8QZ66"/>
<dbReference type="CDD" id="cd00317">
    <property type="entry name" value="cyclophilin"/>
    <property type="match status" value="1"/>
</dbReference>
<dbReference type="SUPFAM" id="SSF50891">
    <property type="entry name" value="Cyclophilin-like"/>
    <property type="match status" value="1"/>
</dbReference>
<dbReference type="PANTHER" id="PTHR45625:SF4">
    <property type="entry name" value="PEPTIDYLPROLYL ISOMERASE DOMAIN AND WD REPEAT-CONTAINING PROTEIN 1"/>
    <property type="match status" value="1"/>
</dbReference>
<dbReference type="InterPro" id="IPR029000">
    <property type="entry name" value="Cyclophilin-like_dom_sf"/>
</dbReference>
<keyword evidence="3 6" id="KW-0413">Isomerase</keyword>
<dbReference type="GO" id="GO:0003755">
    <property type="term" value="F:peptidyl-prolyl cis-trans isomerase activity"/>
    <property type="evidence" value="ECO:0007669"/>
    <property type="project" value="UniProtKB-KW"/>
</dbReference>
<dbReference type="EC" id="5.2.1.8" evidence="1"/>